<gene>
    <name evidence="5" type="ORF">OG442_30655</name>
</gene>
<dbReference type="EMBL" id="CP109495">
    <property type="protein sequence ID" value="WUX55535.1"/>
    <property type="molecule type" value="Genomic_DNA"/>
</dbReference>
<comment type="similarity">
    <text evidence="1">Belongs to the peptidase S1 family.</text>
</comment>
<dbReference type="SUPFAM" id="SSF89372">
    <property type="entry name" value="Fucose-specific lectin"/>
    <property type="match status" value="1"/>
</dbReference>
<dbReference type="SUPFAM" id="SSF50934">
    <property type="entry name" value="Tachylectin-2"/>
    <property type="match status" value="1"/>
</dbReference>
<evidence type="ECO:0000313" key="6">
    <source>
        <dbReference type="Proteomes" id="UP001432209"/>
    </source>
</evidence>
<dbReference type="InterPro" id="IPR023294">
    <property type="entry name" value="Tachylectin2"/>
</dbReference>
<organism evidence="5 6">
    <name type="scientific">Streptomyces niveus</name>
    <name type="common">Streptomyces spheroides</name>
    <dbReference type="NCBI Taxonomy" id="193462"/>
    <lineage>
        <taxon>Bacteria</taxon>
        <taxon>Bacillati</taxon>
        <taxon>Actinomycetota</taxon>
        <taxon>Actinomycetes</taxon>
        <taxon>Kitasatosporales</taxon>
        <taxon>Streptomycetaceae</taxon>
        <taxon>Streptomyces</taxon>
    </lineage>
</organism>
<dbReference type="PANTHER" id="PTHR24276">
    <property type="entry name" value="POLYSERASE-RELATED"/>
    <property type="match status" value="1"/>
</dbReference>
<dbReference type="InterPro" id="IPR050430">
    <property type="entry name" value="Peptidase_S1"/>
</dbReference>
<dbReference type="Pfam" id="PF00089">
    <property type="entry name" value="Trypsin"/>
    <property type="match status" value="1"/>
</dbReference>
<accession>A0ABZ2AE12</accession>
<dbReference type="PANTHER" id="PTHR24276:SF98">
    <property type="entry name" value="FI18310P1-RELATED"/>
    <property type="match status" value="1"/>
</dbReference>
<dbReference type="SUPFAM" id="SSF50494">
    <property type="entry name" value="Trypsin-like serine proteases"/>
    <property type="match status" value="1"/>
</dbReference>
<feature type="domain" description="Peptidase S1" evidence="4">
    <location>
        <begin position="33"/>
        <end position="255"/>
    </location>
</feature>
<dbReference type="InterPro" id="IPR001314">
    <property type="entry name" value="Peptidase_S1A"/>
</dbReference>
<dbReference type="InterPro" id="IPR058502">
    <property type="entry name" value="PLL-like_beta-prop"/>
</dbReference>
<keyword evidence="3" id="KW-0732">Signal</keyword>
<evidence type="ECO:0000259" key="4">
    <source>
        <dbReference type="PROSITE" id="PS50240"/>
    </source>
</evidence>
<dbReference type="Pfam" id="PF26607">
    <property type="entry name" value="DUF8189"/>
    <property type="match status" value="1"/>
</dbReference>
<dbReference type="Pfam" id="PF14517">
    <property type="entry name" value="Tachylectin"/>
    <property type="match status" value="1"/>
</dbReference>
<dbReference type="Gene3D" id="2.40.10.10">
    <property type="entry name" value="Trypsin-like serine proteases"/>
    <property type="match status" value="1"/>
</dbReference>
<dbReference type="Proteomes" id="UP001432209">
    <property type="component" value="Chromosome"/>
</dbReference>
<evidence type="ECO:0000256" key="2">
    <source>
        <dbReference type="ARBA" id="ARBA00023157"/>
    </source>
</evidence>
<dbReference type="PRINTS" id="PR00722">
    <property type="entry name" value="CHYMOTRYPSIN"/>
</dbReference>
<dbReference type="InterPro" id="IPR043504">
    <property type="entry name" value="Peptidase_S1_PA_chymotrypsin"/>
</dbReference>
<dbReference type="InterPro" id="IPR009003">
    <property type="entry name" value="Peptidase_S1_PA"/>
</dbReference>
<keyword evidence="6" id="KW-1185">Reference proteome</keyword>
<feature type="chain" id="PRO_5046017197" evidence="3">
    <location>
        <begin position="29"/>
        <end position="853"/>
    </location>
</feature>
<feature type="signal peptide" evidence="3">
    <location>
        <begin position="1"/>
        <end position="28"/>
    </location>
</feature>
<dbReference type="Gene3D" id="2.20.25.650">
    <property type="entry name" value="Tachylectin-2-like"/>
    <property type="match status" value="1"/>
</dbReference>
<evidence type="ECO:0000313" key="5">
    <source>
        <dbReference type="EMBL" id="WUX55535.1"/>
    </source>
</evidence>
<dbReference type="InterPro" id="IPR001254">
    <property type="entry name" value="Trypsin_dom"/>
</dbReference>
<proteinExistence type="inferred from homology"/>
<dbReference type="SMART" id="SM00020">
    <property type="entry name" value="Tryp_SPc"/>
    <property type="match status" value="1"/>
</dbReference>
<reference evidence="5" key="1">
    <citation type="submission" date="2022-10" db="EMBL/GenBank/DDBJ databases">
        <title>The complete genomes of actinobacterial strains from the NBC collection.</title>
        <authorList>
            <person name="Joergensen T.S."/>
            <person name="Alvarez Arevalo M."/>
            <person name="Sterndorff E.B."/>
            <person name="Faurdal D."/>
            <person name="Vuksanovic O."/>
            <person name="Mourched A.-S."/>
            <person name="Charusanti P."/>
            <person name="Shaw S."/>
            <person name="Blin K."/>
            <person name="Weber T."/>
        </authorList>
    </citation>
    <scope>NUCLEOTIDE SEQUENCE</scope>
    <source>
        <strain evidence="5">NBC_01432</strain>
    </source>
</reference>
<evidence type="ECO:0000256" key="1">
    <source>
        <dbReference type="ARBA" id="ARBA00007664"/>
    </source>
</evidence>
<protein>
    <submittedName>
        <fullName evidence="5">Tachylectin-related carbohydrate-binding protein</fullName>
    </submittedName>
</protein>
<dbReference type="InterPro" id="IPR036813">
    <property type="entry name" value="Tachylectin2_sf"/>
</dbReference>
<dbReference type="PROSITE" id="PS50240">
    <property type="entry name" value="TRYPSIN_DOM"/>
    <property type="match status" value="1"/>
</dbReference>
<dbReference type="RefSeq" id="WP_329079444.1">
    <property type="nucleotide sequence ID" value="NZ_CP109495.1"/>
</dbReference>
<name>A0ABZ2AE12_STRNV</name>
<keyword evidence="2" id="KW-1015">Disulfide bond</keyword>
<evidence type="ECO:0000256" key="3">
    <source>
        <dbReference type="SAM" id="SignalP"/>
    </source>
</evidence>
<dbReference type="Gene3D" id="2.115.10.10">
    <property type="entry name" value="Tachylectin 2"/>
    <property type="match status" value="1"/>
</dbReference>
<sequence>MPRSRNARLSGAAGFVAALLAASTLVSAAPAPAVTGSPAAANSYAFTTRLDIGNGQRACSGALVYADWVATAASCFAADPAASLDVPPGPPALRTTATVGRTDLTTTTGQVRDVVQLVPHPDQDLVLARLATPVTGITPVALGTTAPVAGEELRVAGYGRTKDEWAPLKLHTGAFEVDAVSGTEVTVDGKDGATVCKGDTGGPAVRESGGSVQLVGINSRSWQGGCFGGDESETRTGAVGTRIDTLRTWINANVGPTCTTNGVLYSVTTAGSLLRRDVAHPDGGAATVPEASTIDSGWNQYPRVLAGNAATFYGIKSDGLYISHRVSSTGVWDIHHRKISTSFGTYSTAANRNKISVDRGGHIWHVDPDGDLRWVQYSTATSTWDAVGNKKIDAGWGRFSHIVATDDGVVYGIDSATGHLVRSRFDFESQRWLQRQVTVSTADWRDSKSITSFGGDVILRVKANGEVRHYRYHEPTASFSGSYNLLIGSGTHWAGYTSVSGAPDSCRLRADYTPETPATALDPSSAPGVFQTSTGAIEYAYTDSSGRLVSGRQADPADFTDIRWTTGPDTEKFAGKPQLAEQPDGAVALTARTLGGEAWWKRRAAATLEWAEWRNLAGAMKESPATAKRTDDVLVQFSVDADGKPWYRAQQRPNVDFMGWTRLTGEGFDGPLTAVTLRDSIQIFGTDTAGQLRTANFKDGAVGAWTAVGDQKITHAPSVVVYPGYRLGVFARAENGGIVSSVQAAEGGAFPAAWTKVGALTAAGAPSAVVDPPTGFTRVVARSEDGTIQTTREEAQGAFGTWRAWEQAGTGRSATDPTAFAYEGAGGSWNSAWAYVYRADSGEARVNTAPSGS</sequence>